<keyword evidence="1" id="KW-0067">ATP-binding</keyword>
<organism evidence="3 4">
    <name type="scientific">Candidatus Fimenecus excrementigallinarum</name>
    <dbReference type="NCBI Taxonomy" id="2840816"/>
    <lineage>
        <taxon>Bacteria</taxon>
        <taxon>Bacillati</taxon>
        <taxon>Bacillota</taxon>
        <taxon>Clostridia</taxon>
        <taxon>Candidatus Fimenecus</taxon>
    </lineage>
</organism>
<feature type="domain" description="ATP-grasp" evidence="2">
    <location>
        <begin position="126"/>
        <end position="324"/>
    </location>
</feature>
<dbReference type="PROSITE" id="PS50975">
    <property type="entry name" value="ATP_GRASP"/>
    <property type="match status" value="1"/>
</dbReference>
<name>A0A9D1LEJ0_9FIRM</name>
<comment type="caution">
    <text evidence="3">The sequence shown here is derived from an EMBL/GenBank/DDBJ whole genome shotgun (WGS) entry which is preliminary data.</text>
</comment>
<protein>
    <recommendedName>
        <fullName evidence="2">ATP-grasp domain-containing protein</fullName>
    </recommendedName>
</protein>
<evidence type="ECO:0000313" key="4">
    <source>
        <dbReference type="Proteomes" id="UP000824071"/>
    </source>
</evidence>
<gene>
    <name evidence="3" type="ORF">IAC53_08485</name>
</gene>
<reference evidence="3" key="1">
    <citation type="submission" date="2020-10" db="EMBL/GenBank/DDBJ databases">
        <authorList>
            <person name="Gilroy R."/>
        </authorList>
    </citation>
    <scope>NUCLEOTIDE SEQUENCE</scope>
    <source>
        <strain evidence="3">ChiGjej1B1-19959</strain>
    </source>
</reference>
<dbReference type="Proteomes" id="UP000824071">
    <property type="component" value="Unassembled WGS sequence"/>
</dbReference>
<proteinExistence type="predicted"/>
<dbReference type="GO" id="GO:0005524">
    <property type="term" value="F:ATP binding"/>
    <property type="evidence" value="ECO:0007669"/>
    <property type="project" value="UniProtKB-UniRule"/>
</dbReference>
<evidence type="ECO:0000256" key="1">
    <source>
        <dbReference type="PROSITE-ProRule" id="PRU00409"/>
    </source>
</evidence>
<dbReference type="EMBL" id="DVMW01000049">
    <property type="protein sequence ID" value="HIU36625.1"/>
    <property type="molecule type" value="Genomic_DNA"/>
</dbReference>
<sequence length="403" mass="46427">MQCVEREFLPVILGADITAYSLARSFHEAYGVKSLVLSMAKGGYIANSDIIENRVFPGLEKKEVLLERLLEVGREFEGKKQLIVLGCGDWYVRALIESKDALKPYYIVPYIDEALLNRIVLKDKFYEIFEELGLDYPKTYVYECGKENDLRFDFDYPVIAKPANSAKYHYAKFPGKRKVFSFDDEAALREMLANLEQSSYDYKFLIQDKIPGDDTYMHVLTCYCDQNSKVRFAALGHTLLEDHTPTAIGNPVAIINEVNPDIVAAATKFLEHIGYVGFANFDIKYDRRDGKYKFFEINVRLGRSNFYITGSGFNAVRWIVDDYIYHKLPDYTVADNICLYTVVPKGVIRKYVSDPELKAQAEALYKAGKVSSPLFYKADKNLKHRFYAAAAFFNQYRKFKKFY</sequence>
<dbReference type="Gene3D" id="3.30.470.20">
    <property type="entry name" value="ATP-grasp fold, B domain"/>
    <property type="match status" value="1"/>
</dbReference>
<reference evidence="3" key="2">
    <citation type="journal article" date="2021" name="PeerJ">
        <title>Extensive microbial diversity within the chicken gut microbiome revealed by metagenomics and culture.</title>
        <authorList>
            <person name="Gilroy R."/>
            <person name="Ravi A."/>
            <person name="Getino M."/>
            <person name="Pursley I."/>
            <person name="Horton D.L."/>
            <person name="Alikhan N.F."/>
            <person name="Baker D."/>
            <person name="Gharbi K."/>
            <person name="Hall N."/>
            <person name="Watson M."/>
            <person name="Adriaenssens E.M."/>
            <person name="Foster-Nyarko E."/>
            <person name="Jarju S."/>
            <person name="Secka A."/>
            <person name="Antonio M."/>
            <person name="Oren A."/>
            <person name="Chaudhuri R.R."/>
            <person name="La Ragione R."/>
            <person name="Hildebrand F."/>
            <person name="Pallen M.J."/>
        </authorList>
    </citation>
    <scope>NUCLEOTIDE SEQUENCE</scope>
    <source>
        <strain evidence="3">ChiGjej1B1-19959</strain>
    </source>
</reference>
<dbReference type="GO" id="GO:0046872">
    <property type="term" value="F:metal ion binding"/>
    <property type="evidence" value="ECO:0007669"/>
    <property type="project" value="InterPro"/>
</dbReference>
<evidence type="ECO:0000313" key="3">
    <source>
        <dbReference type="EMBL" id="HIU36625.1"/>
    </source>
</evidence>
<evidence type="ECO:0000259" key="2">
    <source>
        <dbReference type="PROSITE" id="PS50975"/>
    </source>
</evidence>
<dbReference type="Pfam" id="PF02786">
    <property type="entry name" value="CPSase_L_D2"/>
    <property type="match status" value="1"/>
</dbReference>
<keyword evidence="1" id="KW-0547">Nucleotide-binding</keyword>
<accession>A0A9D1LEJ0</accession>
<dbReference type="SUPFAM" id="SSF56059">
    <property type="entry name" value="Glutathione synthetase ATP-binding domain-like"/>
    <property type="match status" value="1"/>
</dbReference>
<dbReference type="AlphaFoldDB" id="A0A9D1LEJ0"/>
<dbReference type="InterPro" id="IPR011761">
    <property type="entry name" value="ATP-grasp"/>
</dbReference>
<dbReference type="InterPro" id="IPR005479">
    <property type="entry name" value="CPAse_ATP-bd"/>
</dbReference>